<dbReference type="Pfam" id="PF03478">
    <property type="entry name" value="Beta-prop_KIB1-4"/>
    <property type="match status" value="1"/>
</dbReference>
<dbReference type="SMART" id="SM00256">
    <property type="entry name" value="FBOX"/>
    <property type="match status" value="1"/>
</dbReference>
<protein>
    <recommendedName>
        <fullName evidence="1">F-box domain-containing protein</fullName>
    </recommendedName>
</protein>
<gene>
    <name evidence="2" type="ORF">Taro_006501</name>
</gene>
<evidence type="ECO:0000313" key="3">
    <source>
        <dbReference type="Proteomes" id="UP000652761"/>
    </source>
</evidence>
<dbReference type="InterPro" id="IPR015915">
    <property type="entry name" value="Kelch-typ_b-propeller"/>
</dbReference>
<dbReference type="OrthoDB" id="1893842at2759"/>
<feature type="domain" description="F-box" evidence="1">
    <location>
        <begin position="29"/>
        <end position="75"/>
    </location>
</feature>
<dbReference type="FunFam" id="1.20.1280.50:FF:000040">
    <property type="entry name" value="protein UNUSUAL FLORAL ORGANS"/>
    <property type="match status" value="1"/>
</dbReference>
<dbReference type="SUPFAM" id="SSF50965">
    <property type="entry name" value="Galactose oxidase, central domain"/>
    <property type="match status" value="1"/>
</dbReference>
<dbReference type="Proteomes" id="UP000652761">
    <property type="component" value="Unassembled WGS sequence"/>
</dbReference>
<proteinExistence type="predicted"/>
<reference evidence="2" key="1">
    <citation type="submission" date="2017-07" db="EMBL/GenBank/DDBJ databases">
        <title>Taro Niue Genome Assembly and Annotation.</title>
        <authorList>
            <person name="Atibalentja N."/>
            <person name="Keating K."/>
            <person name="Fields C.J."/>
        </authorList>
    </citation>
    <scope>NUCLEOTIDE SEQUENCE</scope>
    <source>
        <strain evidence="2">Niue_2</strain>
        <tissue evidence="2">Leaf</tissue>
    </source>
</reference>
<keyword evidence="3" id="KW-1185">Reference proteome</keyword>
<dbReference type="InterPro" id="IPR011043">
    <property type="entry name" value="Gal_Oxase/kelch_b-propeller"/>
</dbReference>
<dbReference type="PANTHER" id="PTHR31672:SF12">
    <property type="entry name" value="F-BOX DOMAIN-CONTAINING PROTEIN"/>
    <property type="match status" value="1"/>
</dbReference>
<dbReference type="EMBL" id="NMUH01000193">
    <property type="protein sequence ID" value="MQL74125.1"/>
    <property type="molecule type" value="Genomic_DNA"/>
</dbReference>
<comment type="caution">
    <text evidence="2">The sequence shown here is derived from an EMBL/GenBank/DDBJ whole genome shotgun (WGS) entry which is preliminary data.</text>
</comment>
<dbReference type="InterPro" id="IPR005174">
    <property type="entry name" value="KIB1-4_b-propeller"/>
</dbReference>
<evidence type="ECO:0000313" key="2">
    <source>
        <dbReference type="EMBL" id="MQL74125.1"/>
    </source>
</evidence>
<dbReference type="AlphaFoldDB" id="A0A843TSU5"/>
<name>A0A843TSU5_COLES</name>
<dbReference type="InterPro" id="IPR001810">
    <property type="entry name" value="F-box_dom"/>
</dbReference>
<accession>A0A843TSU5</accession>
<dbReference type="Gene3D" id="2.120.10.80">
    <property type="entry name" value="Kelch-type beta propeller"/>
    <property type="match status" value="1"/>
</dbReference>
<dbReference type="Pfam" id="PF00646">
    <property type="entry name" value="F-box"/>
    <property type="match status" value="1"/>
</dbReference>
<dbReference type="InterPro" id="IPR050796">
    <property type="entry name" value="SCF_F-box_component"/>
</dbReference>
<dbReference type="PROSITE" id="PS50181">
    <property type="entry name" value="FBOX"/>
    <property type="match status" value="1"/>
</dbReference>
<dbReference type="PANTHER" id="PTHR31672">
    <property type="entry name" value="BNACNNG10540D PROTEIN"/>
    <property type="match status" value="1"/>
</dbReference>
<dbReference type="InterPro" id="IPR036047">
    <property type="entry name" value="F-box-like_dom_sf"/>
</dbReference>
<evidence type="ECO:0000259" key="1">
    <source>
        <dbReference type="PROSITE" id="PS50181"/>
    </source>
</evidence>
<organism evidence="2 3">
    <name type="scientific">Colocasia esculenta</name>
    <name type="common">Wild taro</name>
    <name type="synonym">Arum esculentum</name>
    <dbReference type="NCBI Taxonomy" id="4460"/>
    <lineage>
        <taxon>Eukaryota</taxon>
        <taxon>Viridiplantae</taxon>
        <taxon>Streptophyta</taxon>
        <taxon>Embryophyta</taxon>
        <taxon>Tracheophyta</taxon>
        <taxon>Spermatophyta</taxon>
        <taxon>Magnoliopsida</taxon>
        <taxon>Liliopsida</taxon>
        <taxon>Araceae</taxon>
        <taxon>Aroideae</taxon>
        <taxon>Colocasieae</taxon>
        <taxon>Colocasia</taxon>
    </lineage>
</organism>
<dbReference type="SUPFAM" id="SSF81383">
    <property type="entry name" value="F-box domain"/>
    <property type="match status" value="1"/>
</dbReference>
<sequence>MEVVFGSGGSSSGGSCCIAMQTASPIMDSRIWRRLPQKLLDRVVAFLPPPAFFRARSVCRRWYALLFSDAFLEMHLRLSPRCRWLFFFEHDLPKSYVYAGAETSAAGGVGEGTGGRWRPPCYGFMFDPDEGTWRRVSFAGVVPPGFYPAASSGGLLCWVSDGAGTKNLVLCNPLSKLTAQLLPTPRPRLFPSVGLTVSDASLAVMLAGDDLISPFAVKNLTAERFHVDSTTGFYTPWVAAAPLPRLCNLESGRMVFKEGRFYCMNYSPFSVLAYDVATDEWSKLQAPMKRFLRSPSLVEFDGKVVLVAAVEKSKLAVPRSVRLWGLQPGGRAWAELERMPPQVHAQFVEAEGGRGFEGVGNGSLLAITIRGSNDVLLFDGNRRVWRWLPPCPFLQMGGGDVLLRGGLRGFPFEPRLATPAVGLLQSSAFPFQA</sequence>
<dbReference type="Gene3D" id="1.20.1280.50">
    <property type="match status" value="1"/>
</dbReference>